<comment type="caution">
    <text evidence="3">The sequence shown here is derived from an EMBL/GenBank/DDBJ whole genome shotgun (WGS) entry which is preliminary data.</text>
</comment>
<dbReference type="Proteomes" id="UP000246483">
    <property type="component" value="Unassembled WGS sequence"/>
</dbReference>
<dbReference type="AlphaFoldDB" id="A0A317RBS8"/>
<feature type="chain" id="PRO_5016329432" evidence="2">
    <location>
        <begin position="25"/>
        <end position="154"/>
    </location>
</feature>
<sequence length="154" mass="15074">MSNRTLTGLALAAGLALTAGGAWAQAGNAASPTTATTPSTTVGTTDQEARQATREAVPRSDTATLVRTGPSAAERAADMTKNDDGNAPPATPSQALRSNDAHRDGAAAASGAATSTSTTADRSSTAANGNAATAPAGASSAERARARAPRADRN</sequence>
<gene>
    <name evidence="3" type="ORF">DFR36_103239</name>
</gene>
<dbReference type="OrthoDB" id="134063at80864"/>
<accession>A0A317RBS8</accession>
<evidence type="ECO:0000313" key="3">
    <source>
        <dbReference type="EMBL" id="PWW46964.1"/>
    </source>
</evidence>
<proteinExistence type="predicted"/>
<feature type="compositionally biased region" description="Basic and acidic residues" evidence="1">
    <location>
        <begin position="142"/>
        <end position="154"/>
    </location>
</feature>
<dbReference type="EMBL" id="QGUB01000003">
    <property type="protein sequence ID" value="PWW46964.1"/>
    <property type="molecule type" value="Genomic_DNA"/>
</dbReference>
<keyword evidence="4" id="KW-1185">Reference proteome</keyword>
<evidence type="ECO:0000313" key="4">
    <source>
        <dbReference type="Proteomes" id="UP000246483"/>
    </source>
</evidence>
<feature type="compositionally biased region" description="Basic and acidic residues" evidence="1">
    <location>
        <begin position="47"/>
        <end position="58"/>
    </location>
</feature>
<reference evidence="3 4" key="1">
    <citation type="submission" date="2018-05" db="EMBL/GenBank/DDBJ databases">
        <title>Genomic Encyclopedia of Type Strains, Phase IV (KMG-IV): sequencing the most valuable type-strain genomes for metagenomic binning, comparative biology and taxonomic classification.</title>
        <authorList>
            <person name="Goeker M."/>
        </authorList>
    </citation>
    <scope>NUCLEOTIDE SEQUENCE [LARGE SCALE GENOMIC DNA]</scope>
    <source>
        <strain evidence="3 4">DSM 26006</strain>
    </source>
</reference>
<evidence type="ECO:0000256" key="2">
    <source>
        <dbReference type="SAM" id="SignalP"/>
    </source>
</evidence>
<evidence type="ECO:0000256" key="1">
    <source>
        <dbReference type="SAM" id="MobiDB-lite"/>
    </source>
</evidence>
<organism evidence="3 4">
    <name type="scientific">Melaminivora alkalimesophila</name>
    <dbReference type="NCBI Taxonomy" id="1165852"/>
    <lineage>
        <taxon>Bacteria</taxon>
        <taxon>Pseudomonadati</taxon>
        <taxon>Pseudomonadota</taxon>
        <taxon>Betaproteobacteria</taxon>
        <taxon>Burkholderiales</taxon>
        <taxon>Comamonadaceae</taxon>
        <taxon>Melaminivora</taxon>
    </lineage>
</organism>
<dbReference type="RefSeq" id="WP_019373980.1">
    <property type="nucleotide sequence ID" value="NZ_ALEE01000412.1"/>
</dbReference>
<feature type="signal peptide" evidence="2">
    <location>
        <begin position="1"/>
        <end position="24"/>
    </location>
</feature>
<protein>
    <submittedName>
        <fullName evidence="3">Uncharacterized protein</fullName>
    </submittedName>
</protein>
<feature type="region of interest" description="Disordered" evidence="1">
    <location>
        <begin position="23"/>
        <end position="154"/>
    </location>
</feature>
<feature type="compositionally biased region" description="Basic and acidic residues" evidence="1">
    <location>
        <begin position="75"/>
        <end position="84"/>
    </location>
</feature>
<feature type="compositionally biased region" description="Low complexity" evidence="1">
    <location>
        <begin position="23"/>
        <end position="45"/>
    </location>
</feature>
<feature type="compositionally biased region" description="Low complexity" evidence="1">
    <location>
        <begin position="106"/>
        <end position="141"/>
    </location>
</feature>
<keyword evidence="2" id="KW-0732">Signal</keyword>
<name>A0A317RBS8_9BURK</name>